<keyword evidence="4" id="KW-1185">Reference proteome</keyword>
<name>A0A3N6SCJ6_BRACR</name>
<evidence type="ECO:0000313" key="2">
    <source>
        <dbReference type="EMBL" id="KAF2587811.1"/>
    </source>
</evidence>
<evidence type="ECO:0000313" key="4">
    <source>
        <dbReference type="Proteomes" id="UP000266723"/>
    </source>
</evidence>
<reference evidence="3 4" key="3">
    <citation type="journal article" date="2020" name="BMC Genomics">
        <title>Intraspecific diversification of the crop wild relative Brassica cretica Lam. using demographic model selection.</title>
        <authorList>
            <person name="Kioukis A."/>
            <person name="Michalopoulou V.A."/>
            <person name="Briers L."/>
            <person name="Pirintsos S."/>
            <person name="Studholme D.J."/>
            <person name="Pavlidis P."/>
            <person name="Sarris P.F."/>
        </authorList>
    </citation>
    <scope>NUCLEOTIDE SEQUENCE [LARGE SCALE GENOMIC DNA]</scope>
    <source>
        <strain evidence="4">cv. PFS-1207/04</strain>
        <strain evidence="3">PFS-1207/04</strain>
    </source>
</reference>
<dbReference type="AlphaFoldDB" id="A0A3N6SCJ6"/>
<proteinExistence type="predicted"/>
<sequence length="325" mass="37581">MGFHVGNSLHTVATRVHAPLRVVSFIHIHVGLSVFIAFWASNLSMLPARVDGVRLLTLNLLDRRNEVHLCYACDGEAVTFAILHSTVTMESCIVGDTDECKSGEAKIRKLKHDFTNLAFGNRPSLEARFVWYEFKRIKGKRLKSTLFKHKGHVTILARSVFWLQKFELMFSYLCELQQKLEKPQEHKLMEKPFQRELSGSLVVTLKIILLMFDPVKNCIFARHVKNNIWVSSYMRSAYGRMKKMSDLAGYAFLRLVVSKSSDNKRLPFKKQRTRGLMGINNAKVQKIARKRVNTKRQQLTKQSVPPSFWRKYLSSDQSSDYSNYF</sequence>
<keyword evidence="1" id="KW-0472">Membrane</keyword>
<feature type="transmembrane region" description="Helical" evidence="1">
    <location>
        <begin position="20"/>
        <end position="40"/>
    </location>
</feature>
<organism evidence="2">
    <name type="scientific">Brassica cretica</name>
    <name type="common">Mustard</name>
    <dbReference type="NCBI Taxonomy" id="69181"/>
    <lineage>
        <taxon>Eukaryota</taxon>
        <taxon>Viridiplantae</taxon>
        <taxon>Streptophyta</taxon>
        <taxon>Embryophyta</taxon>
        <taxon>Tracheophyta</taxon>
        <taxon>Spermatophyta</taxon>
        <taxon>Magnoliopsida</taxon>
        <taxon>eudicotyledons</taxon>
        <taxon>Gunneridae</taxon>
        <taxon>Pentapetalae</taxon>
        <taxon>rosids</taxon>
        <taxon>malvids</taxon>
        <taxon>Brassicales</taxon>
        <taxon>Brassicaceae</taxon>
        <taxon>Brassiceae</taxon>
        <taxon>Brassica</taxon>
    </lineage>
</organism>
<dbReference type="EMBL" id="QGKV02002055">
    <property type="protein sequence ID" value="KAF3497071.1"/>
    <property type="molecule type" value="Genomic_DNA"/>
</dbReference>
<evidence type="ECO:0000313" key="3">
    <source>
        <dbReference type="EMBL" id="KAF3497071.1"/>
    </source>
</evidence>
<gene>
    <name evidence="3" type="ORF">DY000_02053050</name>
    <name evidence="2" type="ORF">F2Q70_00038775</name>
</gene>
<evidence type="ECO:0000256" key="1">
    <source>
        <dbReference type="SAM" id="Phobius"/>
    </source>
</evidence>
<dbReference type="Proteomes" id="UP000266723">
    <property type="component" value="Unassembled WGS sequence"/>
</dbReference>
<keyword evidence="1" id="KW-0812">Transmembrane</keyword>
<keyword evidence="1" id="KW-1133">Transmembrane helix</keyword>
<protein>
    <submittedName>
        <fullName evidence="2">Uncharacterized protein</fullName>
    </submittedName>
</protein>
<dbReference type="EMBL" id="QGKY02000190">
    <property type="protein sequence ID" value="KAF2587811.1"/>
    <property type="molecule type" value="Genomic_DNA"/>
</dbReference>
<accession>A0A3N6SCJ6</accession>
<reference evidence="2" key="1">
    <citation type="submission" date="2019-12" db="EMBL/GenBank/DDBJ databases">
        <title>Genome sequencing and annotation of Brassica cretica.</title>
        <authorList>
            <person name="Studholme D.J."/>
            <person name="Sarris P.F."/>
        </authorList>
    </citation>
    <scope>NUCLEOTIDE SEQUENCE</scope>
    <source>
        <strain evidence="2">PFS-102/07</strain>
        <tissue evidence="2">Leaf</tissue>
    </source>
</reference>
<reference evidence="3" key="2">
    <citation type="submission" date="2019-12" db="EMBL/GenBank/DDBJ databases">
        <authorList>
            <person name="Studholme D.J."/>
            <person name="Sarris P."/>
        </authorList>
    </citation>
    <scope>NUCLEOTIDE SEQUENCE</scope>
    <source>
        <strain evidence="3">PFS-1207/04</strain>
        <tissue evidence="3">Leaf</tissue>
    </source>
</reference>
<comment type="caution">
    <text evidence="2">The sequence shown here is derived from an EMBL/GenBank/DDBJ whole genome shotgun (WGS) entry which is preliminary data.</text>
</comment>